<dbReference type="InterPro" id="IPR053842">
    <property type="entry name" value="NikA-like"/>
</dbReference>
<protein>
    <submittedName>
        <fullName evidence="1">Plasmid mobilization relaxosome protein MobC</fullName>
    </submittedName>
</protein>
<dbReference type="Proteomes" id="UP000241085">
    <property type="component" value="Unassembled WGS sequence"/>
</dbReference>
<accession>A0A2T4UPE7</accession>
<reference evidence="1 2" key="1">
    <citation type="submission" date="2018-03" db="EMBL/GenBank/DDBJ databases">
        <title>Bacteriophage NCPPB3778 and a type I-E CRISPR drive the evolution of the US Biological Select Agent, Rathayibacter toxicus.</title>
        <authorList>
            <person name="Davis E.W.II."/>
            <person name="Tabima J.F."/>
            <person name="Weisberg A.J."/>
            <person name="Dantas Lopes L."/>
            <person name="Wiseman M.S."/>
            <person name="Wiseman M.S."/>
            <person name="Pupko T."/>
            <person name="Belcher M.S."/>
            <person name="Sechler A.J."/>
            <person name="Tancos M.A."/>
            <person name="Schroeder B.K."/>
            <person name="Murray T.D."/>
            <person name="Luster D.G."/>
            <person name="Schneider W.L."/>
            <person name="Rogers E."/>
            <person name="Andreote F.D."/>
            <person name="Grunwald N.J."/>
            <person name="Putnam M.L."/>
            <person name="Chang J.H."/>
        </authorList>
    </citation>
    <scope>NUCLEOTIDE SEQUENCE [LARGE SCALE GENOMIC DNA]</scope>
    <source>
        <strain evidence="1 2">DSM 15933</strain>
    </source>
</reference>
<name>A0A2T4UPE7_9MICO</name>
<dbReference type="EMBL" id="PZPL01000002">
    <property type="protein sequence ID" value="PTL71381.1"/>
    <property type="molecule type" value="Genomic_DNA"/>
</dbReference>
<dbReference type="AlphaFoldDB" id="A0A2T4UPE7"/>
<gene>
    <name evidence="1" type="ORF">C1I63_18415</name>
</gene>
<organism evidence="1 2">
    <name type="scientific">Rathayibacter caricis DSM 15933</name>
    <dbReference type="NCBI Taxonomy" id="1328867"/>
    <lineage>
        <taxon>Bacteria</taxon>
        <taxon>Bacillati</taxon>
        <taxon>Actinomycetota</taxon>
        <taxon>Actinomycetes</taxon>
        <taxon>Micrococcales</taxon>
        <taxon>Microbacteriaceae</taxon>
        <taxon>Rathayibacter</taxon>
    </lineage>
</organism>
<proteinExistence type="predicted"/>
<evidence type="ECO:0000313" key="1">
    <source>
        <dbReference type="EMBL" id="PTL71381.1"/>
    </source>
</evidence>
<evidence type="ECO:0000313" key="2">
    <source>
        <dbReference type="Proteomes" id="UP000241085"/>
    </source>
</evidence>
<dbReference type="Pfam" id="PF21983">
    <property type="entry name" value="NikA-like"/>
    <property type="match status" value="1"/>
</dbReference>
<comment type="caution">
    <text evidence="1">The sequence shown here is derived from an EMBL/GenBank/DDBJ whole genome shotgun (WGS) entry which is preliminary data.</text>
</comment>
<keyword evidence="2" id="KW-1185">Reference proteome</keyword>
<sequence length="133" mass="15132">MSESSREGRLFGRRRRANVPGVAARSKRYEVSVTPEEDAHLRARAEVLEVTVPRLLFESAMNAQVRTDTEWRLVVAELFRVSKLLQKTSDNMNQLARFANSTGQFPAEAVEAAEEYRRVRRLIEATADRLGGR</sequence>